<keyword evidence="1" id="KW-0436">Ligase</keyword>
<dbReference type="Gene3D" id="3.90.1140.10">
    <property type="entry name" value="Cyclic phosphodiesterase"/>
    <property type="match status" value="1"/>
</dbReference>
<dbReference type="SUPFAM" id="SSF55144">
    <property type="entry name" value="LigT-like"/>
    <property type="match status" value="1"/>
</dbReference>
<dbReference type="Pfam" id="PF13563">
    <property type="entry name" value="2_5_RNA_ligase2"/>
    <property type="match status" value="1"/>
</dbReference>
<reference evidence="1 2" key="1">
    <citation type="submission" date="2023-05" db="EMBL/GenBank/DDBJ databases">
        <authorList>
            <person name="Yin Y."/>
            <person name="Lu Z."/>
        </authorList>
    </citation>
    <scope>NUCLEOTIDE SEQUENCE [LARGE SCALE GENOMIC DNA]</scope>
    <source>
        <strain evidence="1 2">ZM22</strain>
    </source>
</reference>
<dbReference type="GO" id="GO:0016874">
    <property type="term" value="F:ligase activity"/>
    <property type="evidence" value="ECO:0007669"/>
    <property type="project" value="UniProtKB-KW"/>
</dbReference>
<gene>
    <name evidence="1" type="ORF">QMY55_21365</name>
</gene>
<dbReference type="EMBL" id="CP125947">
    <property type="protein sequence ID" value="WHS65004.1"/>
    <property type="molecule type" value="Genomic_DNA"/>
</dbReference>
<dbReference type="RefSeq" id="WP_283486113.1">
    <property type="nucleotide sequence ID" value="NZ_CP125947.1"/>
</dbReference>
<evidence type="ECO:0000313" key="1">
    <source>
        <dbReference type="EMBL" id="WHS65004.1"/>
    </source>
</evidence>
<keyword evidence="2" id="KW-1185">Reference proteome</keyword>
<organism evidence="1 2">
    <name type="scientific">Comamonas resistens</name>
    <dbReference type="NCBI Taxonomy" id="3046670"/>
    <lineage>
        <taxon>Bacteria</taxon>
        <taxon>Pseudomonadati</taxon>
        <taxon>Pseudomonadota</taxon>
        <taxon>Betaproteobacteria</taxon>
        <taxon>Burkholderiales</taxon>
        <taxon>Comamonadaceae</taxon>
        <taxon>Comamonas</taxon>
    </lineage>
</organism>
<accession>A0ABY8SRM8</accession>
<dbReference type="InterPro" id="IPR009097">
    <property type="entry name" value="Cyclic_Pdiesterase"/>
</dbReference>
<proteinExistence type="predicted"/>
<protein>
    <submittedName>
        <fullName evidence="1">2'-5' RNA ligase family protein</fullName>
    </submittedName>
</protein>
<dbReference type="Proteomes" id="UP001240697">
    <property type="component" value="Chromosome"/>
</dbReference>
<sequence length="225" mass="24790">MDMYASHALSQACEDRDFAEWHQGCPWCAVWVVLIASEAVDATIQAARHALGDALLARYARQPHLTLAYRGLCDVAHHGAAEFGPEQLQADLVTLQELAQAPFAVQLQGVGSFTTVPYLGVTQGSDVLAQLHAALQPWPPVPGWHYLPHLTLGHYARELPLMWAVEQLHAVGVGQPCLSVEVEQLALVRYASHDIAGPLQLEGLWDLQLQQYQPQHGALWAQQYL</sequence>
<name>A0ABY8SRM8_9BURK</name>
<evidence type="ECO:0000313" key="2">
    <source>
        <dbReference type="Proteomes" id="UP001240697"/>
    </source>
</evidence>